<proteinExistence type="predicted"/>
<dbReference type="Proteomes" id="UP000534294">
    <property type="component" value="Unassembled WGS sequence"/>
</dbReference>
<comment type="caution">
    <text evidence="2">The sequence shown here is derived from an EMBL/GenBank/DDBJ whole genome shotgun (WGS) entry which is preliminary data.</text>
</comment>
<protein>
    <recommendedName>
        <fullName evidence="4">N-acetylmuramoyl-L-alanine amidase</fullName>
    </recommendedName>
</protein>
<evidence type="ECO:0000313" key="2">
    <source>
        <dbReference type="EMBL" id="MBB5036141.1"/>
    </source>
</evidence>
<dbReference type="RefSeq" id="WP_184204631.1">
    <property type="nucleotide sequence ID" value="NZ_JACHIF010000001.1"/>
</dbReference>
<keyword evidence="3" id="KW-1185">Reference proteome</keyword>
<sequence>MLFLFKTGRWALACLCASATLLPAQEAVPPLPGPDPLRLAKVSPLGKAPDWTSLSAYAGTLTKEEFDHAWKTLYSPENGLPPPFQVTPEALRVPTGDPTAPELEIPFKKTNAATATPPEPTWRRAADLPPLLGRPVLSDLHIALDPGHIGGQWAQMEERFLSFKPGEAIKEGDMSLLTAQVLMERLKALGAVVSFVRDRPEPVTEQRPADFDKLARETLKEYGVLTPAPTYAGLQGDAKIITVQWQTEKLFYRVSEIHARAQKVNRQIQPDLVLCLHFNAEGWGSADAPQFSPQNHLHVLVNGCYAPVELEQQDVRHEMLTRLFSRVHEEEIPLATAVAEGMARSTQLPAYIYTTPNARKAGANPYVYARNLLANRLYQCPVVYLEPYVMNHEETYRRLLTGHFIGRTLIGGRLQRSAIDDYVRGVVQGLVSYYQSQRRSS</sequence>
<organism evidence="2 3">
    <name type="scientific">Prosthecobacter dejongeii</name>
    <dbReference type="NCBI Taxonomy" id="48465"/>
    <lineage>
        <taxon>Bacteria</taxon>
        <taxon>Pseudomonadati</taxon>
        <taxon>Verrucomicrobiota</taxon>
        <taxon>Verrucomicrobiia</taxon>
        <taxon>Verrucomicrobiales</taxon>
        <taxon>Verrucomicrobiaceae</taxon>
        <taxon>Prosthecobacter</taxon>
    </lineage>
</organism>
<evidence type="ECO:0000313" key="3">
    <source>
        <dbReference type="Proteomes" id="UP000534294"/>
    </source>
</evidence>
<dbReference type="SUPFAM" id="SSF53187">
    <property type="entry name" value="Zn-dependent exopeptidases"/>
    <property type="match status" value="1"/>
</dbReference>
<dbReference type="EMBL" id="JACHIF010000001">
    <property type="protein sequence ID" value="MBB5036141.1"/>
    <property type="molecule type" value="Genomic_DNA"/>
</dbReference>
<feature type="chain" id="PRO_5030729459" description="N-acetylmuramoyl-L-alanine amidase" evidence="1">
    <location>
        <begin position="27"/>
        <end position="441"/>
    </location>
</feature>
<name>A0A7W8DNP6_9BACT</name>
<evidence type="ECO:0000256" key="1">
    <source>
        <dbReference type="SAM" id="SignalP"/>
    </source>
</evidence>
<dbReference type="Gene3D" id="3.40.630.40">
    <property type="entry name" value="Zn-dependent exopeptidases"/>
    <property type="match status" value="1"/>
</dbReference>
<evidence type="ECO:0008006" key="4">
    <source>
        <dbReference type="Google" id="ProtNLM"/>
    </source>
</evidence>
<feature type="signal peptide" evidence="1">
    <location>
        <begin position="1"/>
        <end position="26"/>
    </location>
</feature>
<gene>
    <name evidence="2" type="ORF">HNQ64_000375</name>
</gene>
<reference evidence="2 3" key="1">
    <citation type="submission" date="2020-08" db="EMBL/GenBank/DDBJ databases">
        <title>Genomic Encyclopedia of Type Strains, Phase IV (KMG-IV): sequencing the most valuable type-strain genomes for metagenomic binning, comparative biology and taxonomic classification.</title>
        <authorList>
            <person name="Goeker M."/>
        </authorList>
    </citation>
    <scope>NUCLEOTIDE SEQUENCE [LARGE SCALE GENOMIC DNA]</scope>
    <source>
        <strain evidence="2 3">DSM 12251</strain>
    </source>
</reference>
<accession>A0A7W8DNP6</accession>
<dbReference type="AlphaFoldDB" id="A0A7W8DNP6"/>
<keyword evidence="1" id="KW-0732">Signal</keyword>